<sequence>MRASAFILLLFLCSFVGAEVFINATIDKSINVLGRTYTEGGKIKFDFTGIQIRLNVSNTDFVDVSLTSQSSFTYVIDGVAKGPFFLNANGRTRVASRLSDGSHIIIIHKRNEPWGPHAISARLAQSVERTALNRVVGGSSPPVASGLSKRSHVIIIHKRNEPWGPISTFSGVYVSNSAVLSTYASQSRRLEWLGASMMCGYGINGPSICGANAPNNTAEDSYKNFGSIISRRYGVDSHWECLSGHGLVNGSGSTLPVYFNQSASGSPRRWNPSSWIPQGVVLNIGTNDNNYKVTKAAFKDAYIKFMDFLSSVYGPKVHIFNTCGPMIGGPLCDAIVEISNTSTRHAIIYPKSMLNSTTLGCDGHPNQIGHQLMADQLALSINKYLRWKKKMPITPDWPNQTEKIEQRSLSKPNPRCSSSNMLRSTGSIVAILSLFALIGLVISTESVHTSPVFAWSNGGHFAGKNIQVKELTKAESVVDVIFPQESKAKNIIVFVQPQLQTEQFFNLAAAHSAQPNGGAFSNLKKLVEGSASSLNVPYVTSSESLSENVVEQLSKKVDSVIVLSEDGESKLNVPSVSRKISDFEAPSSGSNLIVVIFKSNDVNGFRADDAVVQNICDKLQSETYVALFVGDVAPTSTSQKRSVTVNSPSMEAFHKRYAQADEVTSSNIWNSDIVSGLIISIPFLIILLCGLKCSFDIQSDIRFENQLQPKKNM</sequence>
<dbReference type="STRING" id="1890364.A0A2P6NP84"/>
<organism evidence="4 5">
    <name type="scientific">Planoprotostelium fungivorum</name>
    <dbReference type="NCBI Taxonomy" id="1890364"/>
    <lineage>
        <taxon>Eukaryota</taxon>
        <taxon>Amoebozoa</taxon>
        <taxon>Evosea</taxon>
        <taxon>Variosea</taxon>
        <taxon>Cavosteliida</taxon>
        <taxon>Cavosteliaceae</taxon>
        <taxon>Planoprotostelium</taxon>
    </lineage>
</organism>
<dbReference type="OrthoDB" id="30833at2759"/>
<evidence type="ECO:0000313" key="5">
    <source>
        <dbReference type="Proteomes" id="UP000241769"/>
    </source>
</evidence>
<name>A0A2P6NP84_9EUKA</name>
<dbReference type="InterPro" id="IPR036514">
    <property type="entry name" value="SGNH_hydro_sf"/>
</dbReference>
<accession>A0A2P6NP84</accession>
<evidence type="ECO:0000256" key="2">
    <source>
        <dbReference type="SAM" id="SignalP"/>
    </source>
</evidence>
<dbReference type="PANTHER" id="PTHR37834:SF2">
    <property type="entry name" value="ESTERASE, SGNH HYDROLASE-TYPE"/>
    <property type="match status" value="1"/>
</dbReference>
<evidence type="ECO:0000256" key="1">
    <source>
        <dbReference type="SAM" id="Phobius"/>
    </source>
</evidence>
<dbReference type="AlphaFoldDB" id="A0A2P6NP84"/>
<feature type="transmembrane region" description="Helical" evidence="1">
    <location>
        <begin position="673"/>
        <end position="695"/>
    </location>
</feature>
<feature type="domain" description="Carbohydrate esterase 2 N-terminal" evidence="3">
    <location>
        <begin position="34"/>
        <end position="114"/>
    </location>
</feature>
<keyword evidence="1" id="KW-1133">Transmembrane helix</keyword>
<dbReference type="Gene3D" id="2.60.120.260">
    <property type="entry name" value="Galactose-binding domain-like"/>
    <property type="match status" value="1"/>
</dbReference>
<keyword evidence="5" id="KW-1185">Reference proteome</keyword>
<gene>
    <name evidence="4" type="ORF">PROFUN_06357</name>
</gene>
<dbReference type="Proteomes" id="UP000241769">
    <property type="component" value="Unassembled WGS sequence"/>
</dbReference>
<protein>
    <recommendedName>
        <fullName evidence="3">Carbohydrate esterase 2 N-terminal domain-containing protein</fullName>
    </recommendedName>
</protein>
<feature type="signal peptide" evidence="2">
    <location>
        <begin position="1"/>
        <end position="18"/>
    </location>
</feature>
<dbReference type="EMBL" id="MDYQ01000040">
    <property type="protein sequence ID" value="PRP85763.1"/>
    <property type="molecule type" value="Genomic_DNA"/>
</dbReference>
<dbReference type="CDD" id="cd01831">
    <property type="entry name" value="Endoglucanase_E_like"/>
    <property type="match status" value="1"/>
</dbReference>
<reference evidence="4 5" key="1">
    <citation type="journal article" date="2018" name="Genome Biol. Evol.">
        <title>Multiple Roots of Fruiting Body Formation in Amoebozoa.</title>
        <authorList>
            <person name="Hillmann F."/>
            <person name="Forbes G."/>
            <person name="Novohradska S."/>
            <person name="Ferling I."/>
            <person name="Riege K."/>
            <person name="Groth M."/>
            <person name="Westermann M."/>
            <person name="Marz M."/>
            <person name="Spaller T."/>
            <person name="Winckler T."/>
            <person name="Schaap P."/>
            <person name="Glockner G."/>
        </authorList>
    </citation>
    <scope>NUCLEOTIDE SEQUENCE [LARGE SCALE GENOMIC DNA]</scope>
    <source>
        <strain evidence="4 5">Jena</strain>
    </source>
</reference>
<evidence type="ECO:0000259" key="3">
    <source>
        <dbReference type="Pfam" id="PF17996"/>
    </source>
</evidence>
<dbReference type="InterPro" id="IPR040794">
    <property type="entry name" value="CE2_N"/>
</dbReference>
<dbReference type="PANTHER" id="PTHR37834">
    <property type="entry name" value="GDSL-LIKE LIPASE/ACYLHYDROLASE DOMAIN PROTEIN (AFU_ORTHOLOGUE AFUA_2G00620)"/>
    <property type="match status" value="1"/>
</dbReference>
<keyword evidence="1" id="KW-0812">Transmembrane</keyword>
<dbReference type="InterPro" id="IPR052762">
    <property type="entry name" value="PCW_deacetylase/CE"/>
</dbReference>
<keyword evidence="2" id="KW-0732">Signal</keyword>
<dbReference type="InParanoid" id="A0A2P6NP84"/>
<dbReference type="Pfam" id="PF17996">
    <property type="entry name" value="CE2_N"/>
    <property type="match status" value="1"/>
</dbReference>
<comment type="caution">
    <text evidence="4">The sequence shown here is derived from an EMBL/GenBank/DDBJ whole genome shotgun (WGS) entry which is preliminary data.</text>
</comment>
<dbReference type="SUPFAM" id="SSF52266">
    <property type="entry name" value="SGNH hydrolase"/>
    <property type="match status" value="1"/>
</dbReference>
<dbReference type="GO" id="GO:0052689">
    <property type="term" value="F:carboxylic ester hydrolase activity"/>
    <property type="evidence" value="ECO:0007669"/>
    <property type="project" value="InterPro"/>
</dbReference>
<evidence type="ECO:0000313" key="4">
    <source>
        <dbReference type="EMBL" id="PRP85763.1"/>
    </source>
</evidence>
<feature type="chain" id="PRO_5015190772" description="Carbohydrate esterase 2 N-terminal domain-containing protein" evidence="2">
    <location>
        <begin position="19"/>
        <end position="713"/>
    </location>
</feature>
<dbReference type="Gene3D" id="3.40.50.1110">
    <property type="entry name" value="SGNH hydrolase"/>
    <property type="match status" value="1"/>
</dbReference>
<proteinExistence type="predicted"/>
<dbReference type="InterPro" id="IPR037461">
    <property type="entry name" value="CtCE2-like_dom"/>
</dbReference>
<keyword evidence="1" id="KW-0472">Membrane</keyword>